<dbReference type="OrthoDB" id="442176at2759"/>
<organism evidence="2 3">
    <name type="scientific">Aspergillus oryzae</name>
    <name type="common">Yellow koji mold</name>
    <dbReference type="NCBI Taxonomy" id="5062"/>
    <lineage>
        <taxon>Eukaryota</taxon>
        <taxon>Fungi</taxon>
        <taxon>Dikarya</taxon>
        <taxon>Ascomycota</taxon>
        <taxon>Pezizomycotina</taxon>
        <taxon>Eurotiomycetes</taxon>
        <taxon>Eurotiomycetidae</taxon>
        <taxon>Eurotiales</taxon>
        <taxon>Aspergillaceae</taxon>
        <taxon>Aspergillus</taxon>
        <taxon>Aspergillus subgen. Circumdati</taxon>
    </lineage>
</organism>
<comment type="caution">
    <text evidence="2">The sequence shown here is derived from an EMBL/GenBank/DDBJ whole genome shotgun (WGS) entry which is preliminary data.</text>
</comment>
<name>A0A1S9DB01_ASPOZ</name>
<sequence>MGELVRCAVLLAFASPEFAAGAELVAGAGSGGEIVLDIRLRVGEHTGGDGSEDEGGRGDYNNSKFEELSAPNQIADYLEELTGARNTERDKFGLKQTASFTTGRESWKADKDFTIVQDVTDFGHTVGEVELEYYLEQEGNSSCDNGQLGESKMADMDARISAFMKRYSWAFCAGVPKGKLTAYFEKFPGA</sequence>
<dbReference type="GO" id="GO:0050333">
    <property type="term" value="F:thiamine triphosphate phosphatase activity"/>
    <property type="evidence" value="ECO:0007669"/>
    <property type="project" value="InterPro"/>
</dbReference>
<protein>
    <recommendedName>
        <fullName evidence="4">Thiamine-triphosphatase</fullName>
    </recommendedName>
</protein>
<dbReference type="SUPFAM" id="SSF55154">
    <property type="entry name" value="CYTH-like phosphatases"/>
    <property type="match status" value="1"/>
</dbReference>
<accession>A0A1S9DB01</accession>
<dbReference type="InterPro" id="IPR033469">
    <property type="entry name" value="CYTH-like_dom_sf"/>
</dbReference>
<gene>
    <name evidence="2" type="ORF">OAory_01018400</name>
</gene>
<evidence type="ECO:0008006" key="4">
    <source>
        <dbReference type="Google" id="ProtNLM"/>
    </source>
</evidence>
<feature type="chain" id="PRO_5013386407" description="Thiamine-triphosphatase" evidence="1">
    <location>
        <begin position="22"/>
        <end position="190"/>
    </location>
</feature>
<dbReference type="PANTHER" id="PTHR14586">
    <property type="entry name" value="THIAMINE-TRIPHOSPHATASE"/>
    <property type="match status" value="1"/>
</dbReference>
<keyword evidence="1" id="KW-0732">Signal</keyword>
<dbReference type="GO" id="GO:0042357">
    <property type="term" value="P:thiamine diphosphate metabolic process"/>
    <property type="evidence" value="ECO:0007669"/>
    <property type="project" value="TreeGrafter"/>
</dbReference>
<dbReference type="Gene3D" id="2.40.320.10">
    <property type="entry name" value="Hypothetical Protein Pfu-838710-001"/>
    <property type="match status" value="1"/>
</dbReference>
<dbReference type="GO" id="GO:0000287">
    <property type="term" value="F:magnesium ion binding"/>
    <property type="evidence" value="ECO:0007669"/>
    <property type="project" value="TreeGrafter"/>
</dbReference>
<dbReference type="EMBL" id="MKZY01000008">
    <property type="protein sequence ID" value="OOO06179.1"/>
    <property type="molecule type" value="Genomic_DNA"/>
</dbReference>
<dbReference type="Proteomes" id="UP000190312">
    <property type="component" value="Unassembled WGS sequence"/>
</dbReference>
<proteinExistence type="predicted"/>
<dbReference type="AlphaFoldDB" id="A0A1S9DB01"/>
<evidence type="ECO:0000256" key="1">
    <source>
        <dbReference type="SAM" id="SignalP"/>
    </source>
</evidence>
<dbReference type="InterPro" id="IPR039582">
    <property type="entry name" value="THTPA"/>
</dbReference>
<dbReference type="PANTHER" id="PTHR14586:SF1">
    <property type="entry name" value="THIAMINE-TRIPHOSPHATASE"/>
    <property type="match status" value="1"/>
</dbReference>
<evidence type="ECO:0000313" key="2">
    <source>
        <dbReference type="EMBL" id="OOO06179.1"/>
    </source>
</evidence>
<reference evidence="2 3" key="1">
    <citation type="submission" date="2016-10" db="EMBL/GenBank/DDBJ databases">
        <title>Genome sequencing of Aspergillus oryzae BCC7051.</title>
        <authorList>
            <person name="Thammarongtham C."/>
            <person name="Vorapreeda T."/>
            <person name="Nookaew I."/>
            <person name="Srisuk T."/>
            <person name="Land M."/>
            <person name="Jeennor S."/>
            <person name="Laoteng K."/>
        </authorList>
    </citation>
    <scope>NUCLEOTIDE SEQUENCE [LARGE SCALE GENOMIC DNA]</scope>
    <source>
        <strain evidence="2 3">BCC7051</strain>
    </source>
</reference>
<feature type="signal peptide" evidence="1">
    <location>
        <begin position="1"/>
        <end position="21"/>
    </location>
</feature>
<evidence type="ECO:0000313" key="3">
    <source>
        <dbReference type="Proteomes" id="UP000190312"/>
    </source>
</evidence>